<dbReference type="AlphaFoldDB" id="A0A543FT29"/>
<dbReference type="EMBL" id="VFPH01000002">
    <property type="protein sequence ID" value="TQM36990.1"/>
    <property type="molecule type" value="Genomic_DNA"/>
</dbReference>
<evidence type="ECO:0000259" key="3">
    <source>
        <dbReference type="Pfam" id="PF01557"/>
    </source>
</evidence>
<dbReference type="SUPFAM" id="SSF56529">
    <property type="entry name" value="FAH"/>
    <property type="match status" value="1"/>
</dbReference>
<dbReference type="InterPro" id="IPR036663">
    <property type="entry name" value="Fumarylacetoacetase_C_sf"/>
</dbReference>
<dbReference type="PANTHER" id="PTHR42796">
    <property type="entry name" value="FUMARYLACETOACETATE HYDROLASE DOMAIN-CONTAINING PROTEIN 2A-RELATED"/>
    <property type="match status" value="1"/>
</dbReference>
<dbReference type="OrthoDB" id="9805307at2"/>
<protein>
    <submittedName>
        <fullName evidence="4">2-keto-4-pentenoate hydratase/2-oxohepta-3-ene-1,7-dioic acid hydratase in catechol pathway</fullName>
    </submittedName>
</protein>
<dbReference type="FunFam" id="3.90.850.10:FF:000002">
    <property type="entry name" value="2-hydroxyhepta-2,4-diene-1,7-dioate isomerase"/>
    <property type="match status" value="1"/>
</dbReference>
<gene>
    <name evidence="4" type="ORF">FB388_4187</name>
</gene>
<keyword evidence="2" id="KW-0479">Metal-binding</keyword>
<evidence type="ECO:0000256" key="1">
    <source>
        <dbReference type="ARBA" id="ARBA00010211"/>
    </source>
</evidence>
<dbReference type="GO" id="GO:0016853">
    <property type="term" value="F:isomerase activity"/>
    <property type="evidence" value="ECO:0007669"/>
    <property type="project" value="UniProtKB-ARBA"/>
</dbReference>
<accession>A0A543FT29</accession>
<evidence type="ECO:0000313" key="4">
    <source>
        <dbReference type="EMBL" id="TQM36990.1"/>
    </source>
</evidence>
<reference evidence="4 5" key="1">
    <citation type="submission" date="2019-06" db="EMBL/GenBank/DDBJ databases">
        <title>Sequencing the genomes of 1000 actinobacteria strains.</title>
        <authorList>
            <person name="Klenk H.-P."/>
        </authorList>
    </citation>
    <scope>NUCLEOTIDE SEQUENCE [LARGE SCALE GENOMIC DNA]</scope>
    <source>
        <strain evidence="4 5">DSM 45511</strain>
    </source>
</reference>
<dbReference type="Proteomes" id="UP000319818">
    <property type="component" value="Unassembled WGS sequence"/>
</dbReference>
<comment type="similarity">
    <text evidence="1">Belongs to the FAH family.</text>
</comment>
<dbReference type="GO" id="GO:0046872">
    <property type="term" value="F:metal ion binding"/>
    <property type="evidence" value="ECO:0007669"/>
    <property type="project" value="UniProtKB-KW"/>
</dbReference>
<dbReference type="InterPro" id="IPR011234">
    <property type="entry name" value="Fumarylacetoacetase-like_C"/>
</dbReference>
<dbReference type="PANTHER" id="PTHR42796:SF4">
    <property type="entry name" value="FUMARYLACETOACETATE HYDROLASE DOMAIN-CONTAINING PROTEIN 2A"/>
    <property type="match status" value="1"/>
</dbReference>
<name>A0A543FT29_9PSEU</name>
<evidence type="ECO:0000313" key="5">
    <source>
        <dbReference type="Proteomes" id="UP000319818"/>
    </source>
</evidence>
<evidence type="ECO:0000256" key="2">
    <source>
        <dbReference type="ARBA" id="ARBA00022723"/>
    </source>
</evidence>
<proteinExistence type="inferred from homology"/>
<keyword evidence="5" id="KW-1185">Reference proteome</keyword>
<sequence>MRLLSHAKNGRSRGAVLSAGVAVDLAAAVELAGLPAPADGLLSVRDYLAAGHPNDLVAEAAARLAATGNGIPEHELRLLPPVPDPDKILCIGLNYRDHAAEAGLDLPTEPMVFAKFRNCLIGPSDEIVLPDEVERVDYEAELAVVIGRRGKGIPVADAHRYIAGITVFNDVSARDLQLATSQWTLGKSVDTFGPCGPWLVTLDEIADVADLRMRTRVNGTVVQDSSTAEMVFGVAELVAYLSQAMTLEPGDLIATGTPAGVGFKRNPPVLLRAGDVVEVEIDEVGLLSNPVAAPTPAGRRPVAATAPGER</sequence>
<dbReference type="Gene3D" id="3.90.850.10">
    <property type="entry name" value="Fumarylacetoacetase-like, C-terminal domain"/>
    <property type="match status" value="1"/>
</dbReference>
<feature type="domain" description="Fumarylacetoacetase-like C-terminal" evidence="3">
    <location>
        <begin position="87"/>
        <end position="291"/>
    </location>
</feature>
<dbReference type="Pfam" id="PF01557">
    <property type="entry name" value="FAA_hydrolase"/>
    <property type="match status" value="1"/>
</dbReference>
<dbReference type="InterPro" id="IPR051121">
    <property type="entry name" value="FAH"/>
</dbReference>
<organism evidence="4 5">
    <name type="scientific">Pseudonocardia cypriaca</name>
    <dbReference type="NCBI Taxonomy" id="882449"/>
    <lineage>
        <taxon>Bacteria</taxon>
        <taxon>Bacillati</taxon>
        <taxon>Actinomycetota</taxon>
        <taxon>Actinomycetes</taxon>
        <taxon>Pseudonocardiales</taxon>
        <taxon>Pseudonocardiaceae</taxon>
        <taxon>Pseudonocardia</taxon>
    </lineage>
</organism>
<dbReference type="GO" id="GO:0019752">
    <property type="term" value="P:carboxylic acid metabolic process"/>
    <property type="evidence" value="ECO:0007669"/>
    <property type="project" value="UniProtKB-ARBA"/>
</dbReference>
<comment type="caution">
    <text evidence="4">The sequence shown here is derived from an EMBL/GenBank/DDBJ whole genome shotgun (WGS) entry which is preliminary data.</text>
</comment>